<accession>A0A076EIX3</accession>
<dbReference type="AlphaFoldDB" id="A0A076EIX3"/>
<dbReference type="Gene3D" id="3.90.226.10">
    <property type="entry name" value="2-enoyl-CoA Hydratase, Chain A, domain 1"/>
    <property type="match status" value="1"/>
</dbReference>
<reference evidence="1 2" key="1">
    <citation type="submission" date="2014-07" db="EMBL/GenBank/DDBJ databases">
        <title>Genome Sequence of Rhodococcus opacus Strain R7, a Biodegrader of Mono- and Polycyclic Aromatic Hydrocarbons.</title>
        <authorList>
            <person name="Di Gennaro P."/>
            <person name="Zampolli J."/>
            <person name="Presti I."/>
            <person name="Cappelletti M."/>
            <person name="D'Ursi P."/>
            <person name="Orro A."/>
            <person name="Mezzelani A."/>
            <person name="Milanesi L."/>
        </authorList>
    </citation>
    <scope>NUCLEOTIDE SEQUENCE [LARGE SCALE GENOMIC DNA]</scope>
    <source>
        <strain evidence="1 2">R7</strain>
    </source>
</reference>
<dbReference type="Proteomes" id="UP000028488">
    <property type="component" value="Chromosome"/>
</dbReference>
<dbReference type="PANTHER" id="PTHR43459">
    <property type="entry name" value="ENOYL-COA HYDRATASE"/>
    <property type="match status" value="1"/>
</dbReference>
<dbReference type="SUPFAM" id="SSF52096">
    <property type="entry name" value="ClpP/crotonase"/>
    <property type="match status" value="1"/>
</dbReference>
<dbReference type="eggNOG" id="COG1024">
    <property type="taxonomic scope" value="Bacteria"/>
</dbReference>
<dbReference type="Pfam" id="PF00378">
    <property type="entry name" value="ECH_1"/>
    <property type="match status" value="1"/>
</dbReference>
<evidence type="ECO:0000313" key="2">
    <source>
        <dbReference type="Proteomes" id="UP000028488"/>
    </source>
</evidence>
<dbReference type="PANTHER" id="PTHR43459:SF1">
    <property type="entry name" value="EG:BACN32G11.4 PROTEIN"/>
    <property type="match status" value="1"/>
</dbReference>
<sequence length="264" mass="27770">MSAHVNCSISDGVATVTLTNPARRNALSYQMFEELGDTFRSLEGAAEVRVIVLTGAGSAFCVGADLAADPQKRSLRGDSIESDTARLRLASQVAQQLYLMPQPTIAAINGACAGAGLSLAAAADFRIAADSAVFNTAFLTAGLSGDLAGIWFLTRALGGARARELFLAPDKFGADRAAELGLVSEIVPADGLDKAAHALADRLTRCAPIAVRAMKQNLINAQTTPLADYLVTEVDRMVRCFHTDDAKEAAAAFLQKRRPAFTGQ</sequence>
<dbReference type="InterPro" id="IPR029045">
    <property type="entry name" value="ClpP/crotonase-like_dom_sf"/>
</dbReference>
<name>A0A076EIX3_RHOOP</name>
<dbReference type="InterPro" id="IPR001753">
    <property type="entry name" value="Enoyl-CoA_hydra/iso"/>
</dbReference>
<dbReference type="EMBL" id="CP008947">
    <property type="protein sequence ID" value="AII03434.1"/>
    <property type="molecule type" value="Genomic_DNA"/>
</dbReference>
<dbReference type="GO" id="GO:0003824">
    <property type="term" value="F:catalytic activity"/>
    <property type="evidence" value="ECO:0007669"/>
    <property type="project" value="UniProtKB-ARBA"/>
</dbReference>
<protein>
    <submittedName>
        <fullName evidence="1">Enoyl-CoA hydratase</fullName>
    </submittedName>
</protein>
<evidence type="ECO:0000313" key="1">
    <source>
        <dbReference type="EMBL" id="AII03434.1"/>
    </source>
</evidence>
<dbReference type="RefSeq" id="WP_128638405.1">
    <property type="nucleotide sequence ID" value="NZ_CP008947.1"/>
</dbReference>
<gene>
    <name evidence="1" type="ORF">EP51_01865</name>
</gene>
<proteinExistence type="predicted"/>
<organism evidence="1 2">
    <name type="scientific">Rhodococcus opacus</name>
    <name type="common">Nocardia opaca</name>
    <dbReference type="NCBI Taxonomy" id="37919"/>
    <lineage>
        <taxon>Bacteria</taxon>
        <taxon>Bacillati</taxon>
        <taxon>Actinomycetota</taxon>
        <taxon>Actinomycetes</taxon>
        <taxon>Mycobacteriales</taxon>
        <taxon>Nocardiaceae</taxon>
        <taxon>Rhodococcus</taxon>
    </lineage>
</organism>
<dbReference type="CDD" id="cd06558">
    <property type="entry name" value="crotonase-like"/>
    <property type="match status" value="1"/>
</dbReference>